<dbReference type="SUPFAM" id="SSF55729">
    <property type="entry name" value="Acyl-CoA N-acyltransferases (Nat)"/>
    <property type="match status" value="1"/>
</dbReference>
<dbReference type="EMBL" id="MFUG01000015">
    <property type="protein sequence ID" value="OGI75841.1"/>
    <property type="molecule type" value="Genomic_DNA"/>
</dbReference>
<accession>A0A1F6W1R2</accession>
<dbReference type="PROSITE" id="PS51186">
    <property type="entry name" value="GNAT"/>
    <property type="match status" value="1"/>
</dbReference>
<evidence type="ECO:0000259" key="1">
    <source>
        <dbReference type="PROSITE" id="PS51186"/>
    </source>
</evidence>
<dbReference type="AlphaFoldDB" id="A0A1F6W1R2"/>
<dbReference type="GO" id="GO:0016747">
    <property type="term" value="F:acyltransferase activity, transferring groups other than amino-acyl groups"/>
    <property type="evidence" value="ECO:0007669"/>
    <property type="project" value="InterPro"/>
</dbReference>
<organism evidence="2 3">
    <name type="scientific">Candidatus Nomurabacteria bacterium RIFCSPHIGHO2_02_FULL_42_19</name>
    <dbReference type="NCBI Taxonomy" id="1801756"/>
    <lineage>
        <taxon>Bacteria</taxon>
        <taxon>Candidatus Nomuraibacteriota</taxon>
    </lineage>
</organism>
<evidence type="ECO:0000313" key="2">
    <source>
        <dbReference type="EMBL" id="OGI75841.1"/>
    </source>
</evidence>
<protein>
    <recommendedName>
        <fullName evidence="1">N-acetyltransferase domain-containing protein</fullName>
    </recommendedName>
</protein>
<dbReference type="InterPro" id="IPR000182">
    <property type="entry name" value="GNAT_dom"/>
</dbReference>
<dbReference type="Gene3D" id="3.40.630.30">
    <property type="match status" value="1"/>
</dbReference>
<comment type="caution">
    <text evidence="2">The sequence shown here is derived from an EMBL/GenBank/DDBJ whole genome shotgun (WGS) entry which is preliminary data.</text>
</comment>
<feature type="domain" description="N-acetyltransferase" evidence="1">
    <location>
        <begin position="44"/>
        <end position="191"/>
    </location>
</feature>
<evidence type="ECO:0000313" key="3">
    <source>
        <dbReference type="Proteomes" id="UP000179275"/>
    </source>
</evidence>
<dbReference type="Pfam" id="PF13302">
    <property type="entry name" value="Acetyltransf_3"/>
    <property type="match status" value="1"/>
</dbReference>
<dbReference type="STRING" id="1801756.A3C67_02090"/>
<proteinExistence type="predicted"/>
<name>A0A1F6W1R2_9BACT</name>
<sequence length="192" mass="22500">MEIIEKKYIEKFSLPLRIYKMAYVADAIGKSGEEFSIFVGLDEKLVAELTRYSEDLSDTELQKNTPDKERFAKGAYEDWYKKIRTPFAFVHKKTDVLAALVWLGPRPLDDKEGNWHTVGWRSYNPWRGKGVMKDFANFAINFYLKHFPDVKLWITAKEENTASLHLAENLGFKRIKYVREKGFFEMIKDATI</sequence>
<reference evidence="2 3" key="1">
    <citation type="journal article" date="2016" name="Nat. Commun.">
        <title>Thousands of microbial genomes shed light on interconnected biogeochemical processes in an aquifer system.</title>
        <authorList>
            <person name="Anantharaman K."/>
            <person name="Brown C.T."/>
            <person name="Hug L.A."/>
            <person name="Sharon I."/>
            <person name="Castelle C.J."/>
            <person name="Probst A.J."/>
            <person name="Thomas B.C."/>
            <person name="Singh A."/>
            <person name="Wilkins M.J."/>
            <person name="Karaoz U."/>
            <person name="Brodie E.L."/>
            <person name="Williams K.H."/>
            <person name="Hubbard S.S."/>
            <person name="Banfield J.F."/>
        </authorList>
    </citation>
    <scope>NUCLEOTIDE SEQUENCE [LARGE SCALE GENOMIC DNA]</scope>
</reference>
<dbReference type="InterPro" id="IPR016181">
    <property type="entry name" value="Acyl_CoA_acyltransferase"/>
</dbReference>
<gene>
    <name evidence="2" type="ORF">A3C67_02090</name>
</gene>
<dbReference type="Proteomes" id="UP000179275">
    <property type="component" value="Unassembled WGS sequence"/>
</dbReference>